<dbReference type="Gene3D" id="3.90.550.10">
    <property type="entry name" value="Spore Coat Polysaccharide Biosynthesis Protein SpsA, Chain A"/>
    <property type="match status" value="1"/>
</dbReference>
<evidence type="ECO:0000256" key="7">
    <source>
        <dbReference type="ARBA" id="ARBA00022968"/>
    </source>
</evidence>
<proteinExistence type="inferred from homology"/>
<feature type="region of interest" description="Disordered" evidence="11">
    <location>
        <begin position="73"/>
        <end position="136"/>
    </location>
</feature>
<reference evidence="16 17" key="1">
    <citation type="submission" date="2025-04" db="UniProtKB">
        <authorList>
            <consortium name="RefSeq"/>
        </authorList>
    </citation>
    <scope>IDENTIFICATION</scope>
</reference>
<keyword evidence="8 12" id="KW-1133">Transmembrane helix</keyword>
<evidence type="ECO:0000313" key="17">
    <source>
        <dbReference type="RefSeq" id="XP_055888480.1"/>
    </source>
</evidence>
<evidence type="ECO:0000256" key="4">
    <source>
        <dbReference type="ARBA" id="ARBA00022676"/>
    </source>
</evidence>
<evidence type="ECO:0000259" key="13">
    <source>
        <dbReference type="Pfam" id="PF02709"/>
    </source>
</evidence>
<dbReference type="CDD" id="cd00899">
    <property type="entry name" value="b4GalT"/>
    <property type="match status" value="1"/>
</dbReference>
<feature type="domain" description="Galactosyltransferase C-terminal" evidence="13">
    <location>
        <begin position="442"/>
        <end position="519"/>
    </location>
</feature>
<feature type="transmembrane region" description="Helical" evidence="12">
    <location>
        <begin position="221"/>
        <end position="245"/>
    </location>
</feature>
<evidence type="ECO:0000256" key="2">
    <source>
        <dbReference type="ARBA" id="ARBA00004922"/>
    </source>
</evidence>
<comment type="pathway">
    <text evidence="2">Protein modification; protein glycosylation.</text>
</comment>
<evidence type="ECO:0000256" key="6">
    <source>
        <dbReference type="ARBA" id="ARBA00022692"/>
    </source>
</evidence>
<dbReference type="InterPro" id="IPR029044">
    <property type="entry name" value="Nucleotide-diphossugar_trans"/>
</dbReference>
<feature type="domain" description="Galactosyltransferase N-terminal" evidence="14">
    <location>
        <begin position="304"/>
        <end position="438"/>
    </location>
</feature>
<feature type="compositionally biased region" description="Basic and acidic residues" evidence="11">
    <location>
        <begin position="103"/>
        <end position="116"/>
    </location>
</feature>
<evidence type="ECO:0000256" key="1">
    <source>
        <dbReference type="ARBA" id="ARBA00004606"/>
    </source>
</evidence>
<name>A0A9W3AML9_BIOGL</name>
<dbReference type="PRINTS" id="PR02050">
    <property type="entry name" value="B14GALTRFASE"/>
</dbReference>
<evidence type="ECO:0000313" key="18">
    <source>
        <dbReference type="RefSeq" id="XP_055888481.1"/>
    </source>
</evidence>
<dbReference type="RefSeq" id="XP_055888479.1">
    <property type="nucleotide sequence ID" value="XM_056032504.1"/>
</dbReference>
<sequence length="571" mass="65663">MEYHEISQPSSNGPGVGLIKGVALLENGHIPNHSSQSEYTSSAGHASDRILSPETDSNICIDQLLSDVLNSSRTKPAKPIKTSRTYSWMSRDPDGSTDSPDLVPRRESKKLLEKTPRKNGLRSPHPMQSSMQTKNSKLKVDILQKSKKNSYDVSCDHDGQYSSSCQHLDSSEHINIYEYEKARPSQEDRYSEYYGYHRYLHPYQKRSSKGGKLDEVDDDQFNVFICMLFCIMGLGVIIGLVILLCQYVDQKEQDQEKAGLGPVDEDCIQLWNNVYFRRVAHLIERVDKHSLALSSEAKEKLWLCPLDSPLLVGNTTDVNLNISVNIDVINELHSDVRMGGEWRPPSCISRHRVAIIIPYRDRWNHLKVLLHYLIPTLKRQQIHFRIFVVEQYGNETFNKGRIMNAAFREALQLFDFQCVTFHDVDLVPEDDRNMYSCTEQPKHMSISIDKFQYTLPYQGLVGGVLMFRTDHFQLVNGYSNMYWGWGAEDDDMTTRILHRGLRIYRPPSNIARYKMVKHEGRKGSEVAVRMKLLRSAARRSKLEGLNNVQYKLVSTQIRELFTHFIVDIGTP</sequence>
<keyword evidence="15" id="KW-1185">Reference proteome</keyword>
<dbReference type="AlphaFoldDB" id="A0A9W3AML9"/>
<dbReference type="OrthoDB" id="10016069at2759"/>
<dbReference type="InterPro" id="IPR027995">
    <property type="entry name" value="Galactosyl_T_N"/>
</dbReference>
<dbReference type="RefSeq" id="XP_055888480.1">
    <property type="nucleotide sequence ID" value="XM_056032505.1"/>
</dbReference>
<evidence type="ECO:0000313" key="16">
    <source>
        <dbReference type="RefSeq" id="XP_055888479.1"/>
    </source>
</evidence>
<evidence type="ECO:0000256" key="10">
    <source>
        <dbReference type="ARBA" id="ARBA00023180"/>
    </source>
</evidence>
<evidence type="ECO:0000256" key="8">
    <source>
        <dbReference type="ARBA" id="ARBA00022989"/>
    </source>
</evidence>
<evidence type="ECO:0000256" key="9">
    <source>
        <dbReference type="ARBA" id="ARBA00023136"/>
    </source>
</evidence>
<organism evidence="15 18">
    <name type="scientific">Biomphalaria glabrata</name>
    <name type="common">Bloodfluke planorb</name>
    <name type="synonym">Freshwater snail</name>
    <dbReference type="NCBI Taxonomy" id="6526"/>
    <lineage>
        <taxon>Eukaryota</taxon>
        <taxon>Metazoa</taxon>
        <taxon>Spiralia</taxon>
        <taxon>Lophotrochozoa</taxon>
        <taxon>Mollusca</taxon>
        <taxon>Gastropoda</taxon>
        <taxon>Heterobranchia</taxon>
        <taxon>Euthyneura</taxon>
        <taxon>Panpulmonata</taxon>
        <taxon>Hygrophila</taxon>
        <taxon>Lymnaeoidea</taxon>
        <taxon>Planorbidae</taxon>
        <taxon>Biomphalaria</taxon>
    </lineage>
</organism>
<comment type="similarity">
    <text evidence="3">Belongs to the glycosyltransferase 7 family.</text>
</comment>
<dbReference type="GeneID" id="106063880"/>
<keyword evidence="10" id="KW-0325">Glycoprotein</keyword>
<dbReference type="SUPFAM" id="SSF53448">
    <property type="entry name" value="Nucleotide-diphospho-sugar transferases"/>
    <property type="match status" value="1"/>
</dbReference>
<dbReference type="GO" id="GO:0006688">
    <property type="term" value="P:glycosphingolipid biosynthetic process"/>
    <property type="evidence" value="ECO:0007669"/>
    <property type="project" value="TreeGrafter"/>
</dbReference>
<dbReference type="InterPro" id="IPR003859">
    <property type="entry name" value="Galactosyl_T"/>
</dbReference>
<evidence type="ECO:0000313" key="15">
    <source>
        <dbReference type="Proteomes" id="UP001165740"/>
    </source>
</evidence>
<dbReference type="Proteomes" id="UP001165740">
    <property type="component" value="Chromosome 6"/>
</dbReference>
<comment type="subcellular location">
    <subcellularLocation>
        <location evidence="1">Membrane</location>
        <topology evidence="1">Single-pass type II membrane protein</topology>
    </subcellularLocation>
</comment>
<dbReference type="GO" id="GO:0005794">
    <property type="term" value="C:Golgi apparatus"/>
    <property type="evidence" value="ECO:0007669"/>
    <property type="project" value="TreeGrafter"/>
</dbReference>
<dbReference type="PANTHER" id="PTHR19300:SF57">
    <property type="entry name" value="BETA-1,4-N-ACETYLGALACTOSAMINYLTRANSFERASE"/>
    <property type="match status" value="1"/>
</dbReference>
<dbReference type="Pfam" id="PF13733">
    <property type="entry name" value="Glyco_transf_7N"/>
    <property type="match status" value="1"/>
</dbReference>
<feature type="compositionally biased region" description="Polar residues" evidence="11">
    <location>
        <begin position="126"/>
        <end position="135"/>
    </location>
</feature>
<feature type="compositionally biased region" description="Polar residues" evidence="11">
    <location>
        <begin position="32"/>
        <end position="44"/>
    </location>
</feature>
<dbReference type="GO" id="GO:0016020">
    <property type="term" value="C:membrane"/>
    <property type="evidence" value="ECO:0007669"/>
    <property type="project" value="UniProtKB-SubCell"/>
</dbReference>
<dbReference type="RefSeq" id="XP_055888481.1">
    <property type="nucleotide sequence ID" value="XM_056032506.1"/>
</dbReference>
<dbReference type="InterPro" id="IPR027791">
    <property type="entry name" value="Galactosyl_T_C"/>
</dbReference>
<feature type="region of interest" description="Disordered" evidence="11">
    <location>
        <begin position="29"/>
        <end position="51"/>
    </location>
</feature>
<dbReference type="GO" id="GO:0008378">
    <property type="term" value="F:galactosyltransferase activity"/>
    <property type="evidence" value="ECO:0007669"/>
    <property type="project" value="TreeGrafter"/>
</dbReference>
<evidence type="ECO:0000256" key="3">
    <source>
        <dbReference type="ARBA" id="ARBA00005735"/>
    </source>
</evidence>
<gene>
    <name evidence="16 17 18" type="primary">LOC106063880</name>
</gene>
<dbReference type="GO" id="GO:0033842">
    <property type="term" value="F:N-acetyl-beta-glucosaminyl-derivative 4-beta-N-acetylgalactosaminyltransferase activity"/>
    <property type="evidence" value="ECO:0007669"/>
    <property type="project" value="TreeGrafter"/>
</dbReference>
<evidence type="ECO:0000256" key="12">
    <source>
        <dbReference type="SAM" id="Phobius"/>
    </source>
</evidence>
<dbReference type="PANTHER" id="PTHR19300">
    <property type="entry name" value="BETA-1,4-GALACTOSYLTRANSFERASE"/>
    <property type="match status" value="1"/>
</dbReference>
<keyword evidence="6 12" id="KW-0812">Transmembrane</keyword>
<keyword evidence="9 12" id="KW-0472">Membrane</keyword>
<evidence type="ECO:0000256" key="11">
    <source>
        <dbReference type="SAM" id="MobiDB-lite"/>
    </source>
</evidence>
<evidence type="ECO:0000256" key="5">
    <source>
        <dbReference type="ARBA" id="ARBA00022679"/>
    </source>
</evidence>
<dbReference type="GO" id="GO:0005975">
    <property type="term" value="P:carbohydrate metabolic process"/>
    <property type="evidence" value="ECO:0007669"/>
    <property type="project" value="InterPro"/>
</dbReference>
<dbReference type="Pfam" id="PF02709">
    <property type="entry name" value="Glyco_transf_7C"/>
    <property type="match status" value="1"/>
</dbReference>
<protein>
    <submittedName>
        <fullName evidence="16 17">Beta-1,4-N-acetylgalactosaminyltransferase bre-4-like isoform X1</fullName>
    </submittedName>
</protein>
<keyword evidence="5" id="KW-0808">Transferase</keyword>
<accession>A0A9W3AML9</accession>
<keyword evidence="4" id="KW-0328">Glycosyltransferase</keyword>
<evidence type="ECO:0000259" key="14">
    <source>
        <dbReference type="Pfam" id="PF13733"/>
    </source>
</evidence>
<keyword evidence="7" id="KW-0735">Signal-anchor</keyword>